<evidence type="ECO:0000256" key="4">
    <source>
        <dbReference type="ARBA" id="ARBA00017099"/>
    </source>
</evidence>
<comment type="similarity">
    <text evidence="2 6">Belongs to the dTDP-4-dehydrorhamnose reductase family.</text>
</comment>
<dbReference type="SUPFAM" id="SSF51735">
    <property type="entry name" value="NAD(P)-binding Rossmann-fold domains"/>
    <property type="match status" value="1"/>
</dbReference>
<evidence type="ECO:0000313" key="8">
    <source>
        <dbReference type="EMBL" id="MBP4141524.1"/>
    </source>
</evidence>
<keyword evidence="6" id="KW-0521">NADP</keyword>
<dbReference type="NCBIfam" id="TIGR01214">
    <property type="entry name" value="rmlD"/>
    <property type="match status" value="1"/>
</dbReference>
<dbReference type="PANTHER" id="PTHR10491:SF4">
    <property type="entry name" value="METHIONINE ADENOSYLTRANSFERASE 2 SUBUNIT BETA"/>
    <property type="match status" value="1"/>
</dbReference>
<reference evidence="8 9" key="1">
    <citation type="submission" date="2021-03" db="EMBL/GenBank/DDBJ databases">
        <title>Flavobacterium Flabelliformis Sp. Nov. And Flavobacterium Geliluteum Sp. Nov., Two Novel Multidrug Resistant Psychrophilic Species Isolated From Antarctica.</title>
        <authorList>
            <person name="Kralova S."/>
            <person name="Busse H.J."/>
            <person name="Bezdicek M."/>
            <person name="Nykrynova M."/>
            <person name="Kroupova E."/>
            <person name="Krsek D."/>
            <person name="Sedlacek I."/>
        </authorList>
    </citation>
    <scope>NUCLEOTIDE SEQUENCE [LARGE SCALE GENOMIC DNA]</scope>
    <source>
        <strain evidence="8 9">P4023</strain>
    </source>
</reference>
<evidence type="ECO:0000259" key="7">
    <source>
        <dbReference type="Pfam" id="PF04321"/>
    </source>
</evidence>
<evidence type="ECO:0000256" key="1">
    <source>
        <dbReference type="ARBA" id="ARBA00004781"/>
    </source>
</evidence>
<dbReference type="PANTHER" id="PTHR10491">
    <property type="entry name" value="DTDP-4-DEHYDRORHAMNOSE REDUCTASE"/>
    <property type="match status" value="1"/>
</dbReference>
<protein>
    <recommendedName>
        <fullName evidence="4 6">dTDP-4-dehydrorhamnose reductase</fullName>
        <ecNumber evidence="3 6">1.1.1.133</ecNumber>
    </recommendedName>
</protein>
<proteinExistence type="inferred from homology"/>
<dbReference type="EC" id="1.1.1.133" evidence="3 6"/>
<dbReference type="InterPro" id="IPR029903">
    <property type="entry name" value="RmlD-like-bd"/>
</dbReference>
<sequence length="289" mass="32270">MKKILVTGGNGQLGSELRQIAINKTQYDWVFTDYQELNLCDLTNLEFKLTEINPQIIINCAAHTAVDKAETEVELSDVLNHQSVAVLAMWSHANNCKLIHVSTDYVFDGNSAVALTETAETNPINVYGFTKLAGEKACLEQNSNAIIIRTSWVYSSFGNNFVKTMSRLMQERESLNVVNDQIGSPTYAADLAEAIMTIIQHKNWQPGIYNFSNEGEISWYDFAVAIQEIGGFECDVNGILASNYPTPAKRPAYSLLDKSKIKTVFGVSVPEYKESLKKCMNLLRFNTNL</sequence>
<dbReference type="RefSeq" id="WP_210645589.1">
    <property type="nucleotide sequence ID" value="NZ_JAGFBU010000002.1"/>
</dbReference>
<dbReference type="CDD" id="cd05254">
    <property type="entry name" value="dTDP_HR_like_SDR_e"/>
    <property type="match status" value="1"/>
</dbReference>
<evidence type="ECO:0000313" key="9">
    <source>
        <dbReference type="Proteomes" id="UP000674217"/>
    </source>
</evidence>
<dbReference type="Gene3D" id="3.40.50.720">
    <property type="entry name" value="NAD(P)-binding Rossmann-like Domain"/>
    <property type="match status" value="1"/>
</dbReference>
<dbReference type="EMBL" id="JAGFBU010000002">
    <property type="protein sequence ID" value="MBP4141524.1"/>
    <property type="molecule type" value="Genomic_DNA"/>
</dbReference>
<keyword evidence="6 8" id="KW-0560">Oxidoreductase</keyword>
<organism evidence="8 9">
    <name type="scientific">Flavobacterium flabelliforme</name>
    <dbReference type="NCBI Taxonomy" id="2816119"/>
    <lineage>
        <taxon>Bacteria</taxon>
        <taxon>Pseudomonadati</taxon>
        <taxon>Bacteroidota</taxon>
        <taxon>Flavobacteriia</taxon>
        <taxon>Flavobacteriales</taxon>
        <taxon>Flavobacteriaceae</taxon>
        <taxon>Flavobacterium</taxon>
    </lineage>
</organism>
<comment type="caution">
    <text evidence="8">The sequence shown here is derived from an EMBL/GenBank/DDBJ whole genome shotgun (WGS) entry which is preliminary data.</text>
</comment>
<dbReference type="GO" id="GO:0008831">
    <property type="term" value="F:dTDP-4-dehydrorhamnose reductase activity"/>
    <property type="evidence" value="ECO:0007669"/>
    <property type="project" value="UniProtKB-EC"/>
</dbReference>
<evidence type="ECO:0000256" key="6">
    <source>
        <dbReference type="RuleBase" id="RU364082"/>
    </source>
</evidence>
<dbReference type="Pfam" id="PF04321">
    <property type="entry name" value="RmlD_sub_bind"/>
    <property type="match status" value="1"/>
</dbReference>
<dbReference type="InterPro" id="IPR005913">
    <property type="entry name" value="dTDP_dehydrorham_reduct"/>
</dbReference>
<dbReference type="Proteomes" id="UP000674217">
    <property type="component" value="Unassembled WGS sequence"/>
</dbReference>
<comment type="pathway">
    <text evidence="1 6">Carbohydrate biosynthesis; dTDP-L-rhamnose biosynthesis.</text>
</comment>
<evidence type="ECO:0000256" key="2">
    <source>
        <dbReference type="ARBA" id="ARBA00010944"/>
    </source>
</evidence>
<keyword evidence="9" id="KW-1185">Reference proteome</keyword>
<evidence type="ECO:0000256" key="3">
    <source>
        <dbReference type="ARBA" id="ARBA00012929"/>
    </source>
</evidence>
<comment type="function">
    <text evidence="6">Catalyzes the reduction of dTDP-6-deoxy-L-lyxo-4-hexulose to yield dTDP-L-rhamnose.</text>
</comment>
<name>A0ABS5CSC8_9FLAO</name>
<comment type="catalytic activity">
    <reaction evidence="5">
        <text>dTDP-beta-L-rhamnose + NADP(+) = dTDP-4-dehydro-beta-L-rhamnose + NADPH + H(+)</text>
        <dbReference type="Rhea" id="RHEA:21796"/>
        <dbReference type="ChEBI" id="CHEBI:15378"/>
        <dbReference type="ChEBI" id="CHEBI:57510"/>
        <dbReference type="ChEBI" id="CHEBI:57783"/>
        <dbReference type="ChEBI" id="CHEBI:58349"/>
        <dbReference type="ChEBI" id="CHEBI:62830"/>
        <dbReference type="EC" id="1.1.1.133"/>
    </reaction>
</comment>
<dbReference type="InterPro" id="IPR036291">
    <property type="entry name" value="NAD(P)-bd_dom_sf"/>
</dbReference>
<feature type="domain" description="RmlD-like substrate binding" evidence="7">
    <location>
        <begin position="3"/>
        <end position="283"/>
    </location>
</feature>
<dbReference type="Gene3D" id="3.90.25.10">
    <property type="entry name" value="UDP-galactose 4-epimerase, domain 1"/>
    <property type="match status" value="1"/>
</dbReference>
<evidence type="ECO:0000256" key="5">
    <source>
        <dbReference type="ARBA" id="ARBA00048200"/>
    </source>
</evidence>
<accession>A0ABS5CSC8</accession>
<gene>
    <name evidence="8" type="primary">rfbD</name>
    <name evidence="8" type="ORF">J3S90_06890</name>
</gene>